<sequence>MTLFLSEKSVVSLLPMKKAIEAVKYGLMELGLNRAQNQPRARVAIENTTLNTMSASIPEANIMGVKNYTFTTMAKDPIAYFLLFSGEGDLLCLMEADELGRIRTGAVTGLATDYLAVPHSKVAALLGTGFQAETQLKAICEVRDLDRVYVWSRHPKSVNDFCHRLQPQVSAELKPAENIERAVKDADIITTATSAPQPILSGDLINKGVHLNAIGNNRVYEREIDGEAVNRADLIITDSIEQSKMESGDLVIANKEGIAVWNRVSELTDLIVGKSIQRTSANQITMFKSNGLAIEDVAAAYFVYKEALRLNIGIDVDI</sequence>
<dbReference type="PANTHER" id="PTHR13812">
    <property type="entry name" value="KETIMINE REDUCTASE MU-CRYSTALLIN"/>
    <property type="match status" value="1"/>
</dbReference>
<proteinExistence type="inferred from homology"/>
<reference evidence="2" key="1">
    <citation type="journal article" date="2014" name="Int. J. Syst. Evol. Microbiol.">
        <title>Complete genome sequence of Corynebacterium casei LMG S-19264T (=DSM 44701T), isolated from a smear-ripened cheese.</title>
        <authorList>
            <consortium name="US DOE Joint Genome Institute (JGI-PGF)"/>
            <person name="Walter F."/>
            <person name="Albersmeier A."/>
            <person name="Kalinowski J."/>
            <person name="Ruckert C."/>
        </authorList>
    </citation>
    <scope>NUCLEOTIDE SEQUENCE</scope>
    <source>
        <strain evidence="2">CGMCC 1.15454</strain>
    </source>
</reference>
<dbReference type="InterPro" id="IPR003462">
    <property type="entry name" value="ODC_Mu_crystall"/>
</dbReference>
<dbReference type="Gene3D" id="3.40.50.720">
    <property type="entry name" value="NAD(P)-binding Rossmann-like Domain"/>
    <property type="match status" value="1"/>
</dbReference>
<dbReference type="SUPFAM" id="SSF51735">
    <property type="entry name" value="NAD(P)-binding Rossmann-fold domains"/>
    <property type="match status" value="1"/>
</dbReference>
<dbReference type="InterPro" id="IPR023401">
    <property type="entry name" value="ODC_N"/>
</dbReference>
<accession>A0A9W5TVA0</accession>
<dbReference type="FunFam" id="3.40.50.720:FF:000311">
    <property type="entry name" value="Ornithine cyclodeaminase"/>
    <property type="match status" value="1"/>
</dbReference>
<reference evidence="2" key="2">
    <citation type="submission" date="2020-09" db="EMBL/GenBank/DDBJ databases">
        <authorList>
            <person name="Sun Q."/>
            <person name="Zhou Y."/>
        </authorList>
    </citation>
    <scope>NUCLEOTIDE SEQUENCE</scope>
    <source>
        <strain evidence="2">CGMCC 1.15454</strain>
    </source>
</reference>
<dbReference type="Pfam" id="PF02423">
    <property type="entry name" value="OCD_Mu_crystall"/>
    <property type="match status" value="1"/>
</dbReference>
<dbReference type="InterPro" id="IPR036291">
    <property type="entry name" value="NAD(P)-bd_dom_sf"/>
</dbReference>
<dbReference type="Gene3D" id="3.30.1780.10">
    <property type="entry name" value="ornithine cyclodeaminase, domain 1"/>
    <property type="match status" value="1"/>
</dbReference>
<evidence type="ECO:0000256" key="1">
    <source>
        <dbReference type="ARBA" id="ARBA00008903"/>
    </source>
</evidence>
<dbReference type="GO" id="GO:0005737">
    <property type="term" value="C:cytoplasm"/>
    <property type="evidence" value="ECO:0007669"/>
    <property type="project" value="TreeGrafter"/>
</dbReference>
<dbReference type="AlphaFoldDB" id="A0A9W5TVA0"/>
<organism evidence="2 3">
    <name type="scientific">Lentibacillus populi</name>
    <dbReference type="NCBI Taxonomy" id="1827502"/>
    <lineage>
        <taxon>Bacteria</taxon>
        <taxon>Bacillati</taxon>
        <taxon>Bacillota</taxon>
        <taxon>Bacilli</taxon>
        <taxon>Bacillales</taxon>
        <taxon>Bacillaceae</taxon>
        <taxon>Lentibacillus</taxon>
    </lineage>
</organism>
<dbReference type="RefSeq" id="WP_188724653.1">
    <property type="nucleotide sequence ID" value="NZ_BMJD01000003.1"/>
</dbReference>
<gene>
    <name evidence="2" type="ORF">GCM10011409_06770</name>
</gene>
<name>A0A9W5TVA0_9BACI</name>
<comment type="caution">
    <text evidence="2">The sequence shown here is derived from an EMBL/GenBank/DDBJ whole genome shotgun (WGS) entry which is preliminary data.</text>
</comment>
<evidence type="ECO:0000313" key="3">
    <source>
        <dbReference type="Proteomes" id="UP000621492"/>
    </source>
</evidence>
<dbReference type="EMBL" id="BMJD01000003">
    <property type="protein sequence ID" value="GGB32018.1"/>
    <property type="molecule type" value="Genomic_DNA"/>
</dbReference>
<keyword evidence="3" id="KW-1185">Reference proteome</keyword>
<comment type="similarity">
    <text evidence="1">Belongs to the ornithine cyclodeaminase/mu-crystallin family.</text>
</comment>
<protein>
    <submittedName>
        <fullName evidence="2">Ornithine cyclodeaminase</fullName>
    </submittedName>
</protein>
<dbReference type="PANTHER" id="PTHR13812:SF19">
    <property type="entry name" value="KETIMINE REDUCTASE MU-CRYSTALLIN"/>
    <property type="match status" value="1"/>
</dbReference>
<dbReference type="GO" id="GO:0016491">
    <property type="term" value="F:oxidoreductase activity"/>
    <property type="evidence" value="ECO:0007669"/>
    <property type="project" value="UniProtKB-ARBA"/>
</dbReference>
<evidence type="ECO:0000313" key="2">
    <source>
        <dbReference type="EMBL" id="GGB32018.1"/>
    </source>
</evidence>
<dbReference type="GO" id="GO:0019752">
    <property type="term" value="P:carboxylic acid metabolic process"/>
    <property type="evidence" value="ECO:0007669"/>
    <property type="project" value="UniProtKB-ARBA"/>
</dbReference>
<dbReference type="PIRSF" id="PIRSF001439">
    <property type="entry name" value="CryM"/>
    <property type="match status" value="1"/>
</dbReference>
<dbReference type="Proteomes" id="UP000621492">
    <property type="component" value="Unassembled WGS sequence"/>
</dbReference>